<protein>
    <submittedName>
        <fullName evidence="1">Uncharacterized protein</fullName>
    </submittedName>
</protein>
<evidence type="ECO:0000313" key="2">
    <source>
        <dbReference type="Proteomes" id="UP001140560"/>
    </source>
</evidence>
<comment type="caution">
    <text evidence="1">The sequence shown here is derived from an EMBL/GenBank/DDBJ whole genome shotgun (WGS) entry which is preliminary data.</text>
</comment>
<sequence>MAPPKARKLSLPQGARRRGLMIQAAAATQTPPAKEEIYPETLGSLLVAYTRFVKWQKRFVSTLRSPFYKTNRKISQLVDKDFLYRYKRALKEGIIEASDTAFAAATQTLLQHMITNPVYRRKKKQQARALSRTKSSPRK</sequence>
<keyword evidence="2" id="KW-1185">Reference proteome</keyword>
<dbReference type="AlphaFoldDB" id="A0A9W9CS41"/>
<reference evidence="1" key="1">
    <citation type="submission" date="2022-10" db="EMBL/GenBank/DDBJ databases">
        <title>Tapping the CABI collections for fungal endophytes: first genome assemblies for Collariella, Neodidymelliopsis, Ascochyta clinopodiicola, Didymella pomorum, Didymosphaeria variabile, Neocosmospora piperis and Neocucurbitaria cava.</title>
        <authorList>
            <person name="Hill R."/>
        </authorList>
    </citation>
    <scope>NUCLEOTIDE SEQUENCE</scope>
    <source>
        <strain evidence="1">IMI 356814</strain>
    </source>
</reference>
<proteinExistence type="predicted"/>
<name>A0A9W9CS41_9PLEO</name>
<organism evidence="1 2">
    <name type="scientific">Neocucurbitaria cava</name>
    <dbReference type="NCBI Taxonomy" id="798079"/>
    <lineage>
        <taxon>Eukaryota</taxon>
        <taxon>Fungi</taxon>
        <taxon>Dikarya</taxon>
        <taxon>Ascomycota</taxon>
        <taxon>Pezizomycotina</taxon>
        <taxon>Dothideomycetes</taxon>
        <taxon>Pleosporomycetidae</taxon>
        <taxon>Pleosporales</taxon>
        <taxon>Pleosporineae</taxon>
        <taxon>Cucurbitariaceae</taxon>
        <taxon>Neocucurbitaria</taxon>
    </lineage>
</organism>
<evidence type="ECO:0000313" key="1">
    <source>
        <dbReference type="EMBL" id="KAJ4377707.1"/>
    </source>
</evidence>
<dbReference type="Proteomes" id="UP001140560">
    <property type="component" value="Unassembled WGS sequence"/>
</dbReference>
<gene>
    <name evidence="1" type="ORF">N0V83_000536</name>
</gene>
<accession>A0A9W9CS41</accession>
<dbReference type="EMBL" id="JAPEUY010000001">
    <property type="protein sequence ID" value="KAJ4377707.1"/>
    <property type="molecule type" value="Genomic_DNA"/>
</dbReference>